<dbReference type="AlphaFoldDB" id="A0A1G4K3F3"/>
<dbReference type="InterPro" id="IPR011990">
    <property type="entry name" value="TPR-like_helical_dom_sf"/>
</dbReference>
<name>A0A1G4K3F3_9SACH</name>
<proteinExistence type="predicted"/>
<dbReference type="GO" id="GO:0003729">
    <property type="term" value="F:mRNA binding"/>
    <property type="evidence" value="ECO:0007669"/>
    <property type="project" value="TreeGrafter"/>
</dbReference>
<sequence>MKLVQSLGSAIAKSGVSSSICNSGSDVAQAFRFKCKPKVATQVIASKVRRNNDKIKFLEENRQLVGKGSMFERRTVQDYLAPLNEHRLTRHRIENRYDATIAQRNHRLLKKIQDSEDAGTLFFNQFHQYVVQMISLLILLTPKKINVEHNILSFQGEKFTELPPIPNFKQSPDQFEAYVSMLCHSKFFYKKSSSMNGIVSKILRNLMHPSNVNTLGLKSVNCFNDVILFYSERFEFASCREFYAQMKIEGVKPNSKTFNLLIRGVLKNSHLRKRTSSFDDLIFFLKQMRQHQIHADTITWTTCYNLLLDDISRDLYMSKMMECSVPITGPFILAVLKNASLTASQTLRFLSDHSVPLTLDLFNVCVSKLVEEEKFEVAWAFMKHVHSNGNVRIDFSSLNIFLRKFAEAGRLDMALLTYNTAISDYTMKPNLHTFDMLFKALVRNGYTDNFNGVFQYLKQKLITHTNSVNVFSYWRMKAHAMAKFNIKKRHDDKEFMHLKNMLDALKFDGRGMKWNCWRDYGKSMRKSLRLLGTIPPNMKEKSGRTKFDTSESTIIKKRAFRKRIRFLAVQNAMIKRIPYAKDRYGALKLELEERGLLKS</sequence>
<protein>
    <submittedName>
        <fullName evidence="1">LAMI_0F12816g1_1</fullName>
    </submittedName>
</protein>
<dbReference type="OrthoDB" id="185373at2759"/>
<dbReference type="STRING" id="1230905.A0A1G4K3F3"/>
<dbReference type="EMBL" id="LT598467">
    <property type="protein sequence ID" value="SCU98061.1"/>
    <property type="molecule type" value="Genomic_DNA"/>
</dbReference>
<dbReference type="Proteomes" id="UP000191024">
    <property type="component" value="Chromosome F"/>
</dbReference>
<dbReference type="PANTHER" id="PTHR47938:SF35">
    <property type="entry name" value="PENTATRICOPEPTIDE REPEAT-CONTAINING PROTEIN 4, MITOCHONDRIAL-RELATED"/>
    <property type="match status" value="1"/>
</dbReference>
<evidence type="ECO:0000313" key="2">
    <source>
        <dbReference type="Proteomes" id="UP000191024"/>
    </source>
</evidence>
<reference evidence="2" key="1">
    <citation type="submission" date="2016-03" db="EMBL/GenBank/DDBJ databases">
        <authorList>
            <person name="Devillers H."/>
        </authorList>
    </citation>
    <scope>NUCLEOTIDE SEQUENCE [LARGE SCALE GENOMIC DNA]</scope>
</reference>
<gene>
    <name evidence="1" type="ORF">LAMI_0F12816G</name>
</gene>
<accession>A0A1G4K3F3</accession>
<dbReference type="PANTHER" id="PTHR47938">
    <property type="entry name" value="RESPIRATORY COMPLEX I CHAPERONE (CIA84), PUTATIVE (AFU_ORTHOLOGUE AFUA_2G06020)-RELATED"/>
    <property type="match status" value="1"/>
</dbReference>
<evidence type="ECO:0000313" key="1">
    <source>
        <dbReference type="EMBL" id="SCU98061.1"/>
    </source>
</evidence>
<keyword evidence="2" id="KW-1185">Reference proteome</keyword>
<organism evidence="1 2">
    <name type="scientific">Lachancea mirantina</name>
    <dbReference type="NCBI Taxonomy" id="1230905"/>
    <lineage>
        <taxon>Eukaryota</taxon>
        <taxon>Fungi</taxon>
        <taxon>Dikarya</taxon>
        <taxon>Ascomycota</taxon>
        <taxon>Saccharomycotina</taxon>
        <taxon>Saccharomycetes</taxon>
        <taxon>Saccharomycetales</taxon>
        <taxon>Saccharomycetaceae</taxon>
        <taxon>Lachancea</taxon>
    </lineage>
</organism>
<dbReference type="Gene3D" id="1.25.40.10">
    <property type="entry name" value="Tetratricopeptide repeat domain"/>
    <property type="match status" value="2"/>
</dbReference>